<organism evidence="2 3">
    <name type="scientific">Aspergillus uvarum CBS 121591</name>
    <dbReference type="NCBI Taxonomy" id="1448315"/>
    <lineage>
        <taxon>Eukaryota</taxon>
        <taxon>Fungi</taxon>
        <taxon>Dikarya</taxon>
        <taxon>Ascomycota</taxon>
        <taxon>Pezizomycotina</taxon>
        <taxon>Eurotiomycetes</taxon>
        <taxon>Eurotiomycetidae</taxon>
        <taxon>Eurotiales</taxon>
        <taxon>Aspergillaceae</taxon>
        <taxon>Aspergillus</taxon>
        <taxon>Aspergillus subgen. Circumdati</taxon>
    </lineage>
</organism>
<evidence type="ECO:0000313" key="3">
    <source>
        <dbReference type="Proteomes" id="UP000248340"/>
    </source>
</evidence>
<dbReference type="EMBL" id="KZ821709">
    <property type="protein sequence ID" value="PYH80556.1"/>
    <property type="molecule type" value="Genomic_DNA"/>
</dbReference>
<accession>A0A319C3K7</accession>
<feature type="region of interest" description="Disordered" evidence="1">
    <location>
        <begin position="1"/>
        <end position="65"/>
    </location>
</feature>
<dbReference type="Proteomes" id="UP000248340">
    <property type="component" value="Unassembled WGS sequence"/>
</dbReference>
<sequence>MGTGRSGKIRKGEENGDDEVGLFPPSPSPPSEATKPSQARSCRSTSQPLPDTNLASDRCQKSNSRHNCSTFHRGPFIISQIASFTTLFGPACWWEPGTKWICLGIHLHVTFAMLRSLRSTLMYDKKKMMERIDRGRRTEENGK</sequence>
<reference evidence="2 3" key="1">
    <citation type="submission" date="2016-12" db="EMBL/GenBank/DDBJ databases">
        <title>The genomes of Aspergillus section Nigri reveals drivers in fungal speciation.</title>
        <authorList>
            <consortium name="DOE Joint Genome Institute"/>
            <person name="Vesth T.C."/>
            <person name="Nybo J."/>
            <person name="Theobald S."/>
            <person name="Brandl J."/>
            <person name="Frisvad J.C."/>
            <person name="Nielsen K.F."/>
            <person name="Lyhne E.K."/>
            <person name="Kogle M.E."/>
            <person name="Kuo A."/>
            <person name="Riley R."/>
            <person name="Clum A."/>
            <person name="Nolan M."/>
            <person name="Lipzen A."/>
            <person name="Salamov A."/>
            <person name="Henrissat B."/>
            <person name="Wiebenga A."/>
            <person name="De Vries R.P."/>
            <person name="Grigoriev I.V."/>
            <person name="Mortensen U.H."/>
            <person name="Andersen M.R."/>
            <person name="Baker S.E."/>
        </authorList>
    </citation>
    <scope>NUCLEOTIDE SEQUENCE [LARGE SCALE GENOMIC DNA]</scope>
    <source>
        <strain evidence="2 3">CBS 121591</strain>
    </source>
</reference>
<feature type="compositionally biased region" description="Polar residues" evidence="1">
    <location>
        <begin position="34"/>
        <end position="65"/>
    </location>
</feature>
<evidence type="ECO:0000256" key="1">
    <source>
        <dbReference type="SAM" id="MobiDB-lite"/>
    </source>
</evidence>
<proteinExistence type="predicted"/>
<keyword evidence="3" id="KW-1185">Reference proteome</keyword>
<name>A0A319C3K7_9EURO</name>
<dbReference type="VEuPathDB" id="FungiDB:BO82DRAFT_108527"/>
<dbReference type="RefSeq" id="XP_025490756.1">
    <property type="nucleotide sequence ID" value="XM_025629785.1"/>
</dbReference>
<dbReference type="GeneID" id="37132526"/>
<protein>
    <submittedName>
        <fullName evidence="2">Uncharacterized protein</fullName>
    </submittedName>
</protein>
<gene>
    <name evidence="2" type="ORF">BO82DRAFT_108527</name>
</gene>
<dbReference type="AlphaFoldDB" id="A0A319C3K7"/>
<evidence type="ECO:0000313" key="2">
    <source>
        <dbReference type="EMBL" id="PYH80556.1"/>
    </source>
</evidence>